<dbReference type="Gene3D" id="3.10.580.10">
    <property type="entry name" value="CBS-domain"/>
    <property type="match status" value="1"/>
</dbReference>
<dbReference type="AlphaFoldDB" id="A0A0F9HB32"/>
<organism evidence="2">
    <name type="scientific">marine sediment metagenome</name>
    <dbReference type="NCBI Taxonomy" id="412755"/>
    <lineage>
        <taxon>unclassified sequences</taxon>
        <taxon>metagenomes</taxon>
        <taxon>ecological metagenomes</taxon>
    </lineage>
</organism>
<sequence>VSNLLLENNISCIPVVSPEGVIEGIVSWREIMKFYLKEHKNIYLEKHQEDMKKRNGIRSG</sequence>
<reference evidence="2" key="1">
    <citation type="journal article" date="2015" name="Nature">
        <title>Complex archaea that bridge the gap between prokaryotes and eukaryotes.</title>
        <authorList>
            <person name="Spang A."/>
            <person name="Saw J.H."/>
            <person name="Jorgensen S.L."/>
            <person name="Zaremba-Niedzwiedzka K."/>
            <person name="Martijn J."/>
            <person name="Lind A.E."/>
            <person name="van Eijk R."/>
            <person name="Schleper C."/>
            <person name="Guy L."/>
            <person name="Ettema T.J."/>
        </authorList>
    </citation>
    <scope>NUCLEOTIDE SEQUENCE</scope>
</reference>
<dbReference type="SUPFAM" id="SSF54631">
    <property type="entry name" value="CBS-domain pair"/>
    <property type="match status" value="1"/>
</dbReference>
<dbReference type="InterPro" id="IPR000644">
    <property type="entry name" value="CBS_dom"/>
</dbReference>
<evidence type="ECO:0000313" key="2">
    <source>
        <dbReference type="EMBL" id="KKM00267.1"/>
    </source>
</evidence>
<proteinExistence type="predicted"/>
<dbReference type="InterPro" id="IPR046342">
    <property type="entry name" value="CBS_dom_sf"/>
</dbReference>
<dbReference type="PROSITE" id="PS51371">
    <property type="entry name" value="CBS"/>
    <property type="match status" value="1"/>
</dbReference>
<comment type="caution">
    <text evidence="2">The sequence shown here is derived from an EMBL/GenBank/DDBJ whole genome shotgun (WGS) entry which is preliminary data.</text>
</comment>
<dbReference type="Pfam" id="PF00571">
    <property type="entry name" value="CBS"/>
    <property type="match status" value="1"/>
</dbReference>
<accession>A0A0F9HB32</accession>
<dbReference type="EMBL" id="LAZR01017473">
    <property type="protein sequence ID" value="KKM00267.1"/>
    <property type="molecule type" value="Genomic_DNA"/>
</dbReference>
<gene>
    <name evidence="2" type="ORF">LCGC14_1806120</name>
</gene>
<evidence type="ECO:0000259" key="1">
    <source>
        <dbReference type="PROSITE" id="PS51371"/>
    </source>
</evidence>
<feature type="domain" description="CBS" evidence="1">
    <location>
        <begin position="1"/>
        <end position="41"/>
    </location>
</feature>
<name>A0A0F9HB32_9ZZZZ</name>
<feature type="non-terminal residue" evidence="2">
    <location>
        <position position="1"/>
    </location>
</feature>
<protein>
    <recommendedName>
        <fullName evidence="1">CBS domain-containing protein</fullName>
    </recommendedName>
</protein>